<feature type="domain" description="Acyltransferase 3" evidence="2">
    <location>
        <begin position="29"/>
        <end position="348"/>
    </location>
</feature>
<dbReference type="GO" id="GO:0016746">
    <property type="term" value="F:acyltransferase activity"/>
    <property type="evidence" value="ECO:0007669"/>
    <property type="project" value="UniProtKB-KW"/>
</dbReference>
<evidence type="ECO:0000313" key="4">
    <source>
        <dbReference type="Proteomes" id="UP000632339"/>
    </source>
</evidence>
<feature type="transmembrane region" description="Helical" evidence="1">
    <location>
        <begin position="331"/>
        <end position="355"/>
    </location>
</feature>
<dbReference type="Pfam" id="PF01757">
    <property type="entry name" value="Acyl_transf_3"/>
    <property type="match status" value="1"/>
</dbReference>
<keyword evidence="1" id="KW-0472">Membrane</keyword>
<comment type="caution">
    <text evidence="3">The sequence shown here is derived from an EMBL/GenBank/DDBJ whole genome shotgun (WGS) entry which is preliminary data.</text>
</comment>
<feature type="transmembrane region" description="Helical" evidence="1">
    <location>
        <begin position="236"/>
        <end position="264"/>
    </location>
</feature>
<protein>
    <submittedName>
        <fullName evidence="3">Acyltransferase</fullName>
    </submittedName>
</protein>
<gene>
    <name evidence="3" type="ORF">GCM10010967_54830</name>
</gene>
<dbReference type="EMBL" id="BMLI01000004">
    <property type="protein sequence ID" value="GGN11891.1"/>
    <property type="molecule type" value="Genomic_DNA"/>
</dbReference>
<feature type="transmembrane region" description="Helical" evidence="1">
    <location>
        <begin position="29"/>
        <end position="48"/>
    </location>
</feature>
<evidence type="ECO:0000313" key="3">
    <source>
        <dbReference type="EMBL" id="GGN11891.1"/>
    </source>
</evidence>
<keyword evidence="3" id="KW-0012">Acyltransferase</keyword>
<accession>A0ABQ2IKM6</accession>
<keyword evidence="3" id="KW-0808">Transferase</keyword>
<dbReference type="InterPro" id="IPR050879">
    <property type="entry name" value="Acyltransferase_3"/>
</dbReference>
<name>A0ABQ2IKM6_9BACT</name>
<feature type="transmembrane region" description="Helical" evidence="1">
    <location>
        <begin position="301"/>
        <end position="319"/>
    </location>
</feature>
<feature type="transmembrane region" description="Helical" evidence="1">
    <location>
        <begin position="69"/>
        <end position="88"/>
    </location>
</feature>
<keyword evidence="4" id="KW-1185">Reference proteome</keyword>
<keyword evidence="1" id="KW-0812">Transmembrane</keyword>
<organism evidence="3 4">
    <name type="scientific">Dyadobacter beijingensis</name>
    <dbReference type="NCBI Taxonomy" id="365489"/>
    <lineage>
        <taxon>Bacteria</taxon>
        <taxon>Pseudomonadati</taxon>
        <taxon>Bacteroidota</taxon>
        <taxon>Cytophagia</taxon>
        <taxon>Cytophagales</taxon>
        <taxon>Spirosomataceae</taxon>
        <taxon>Dyadobacter</taxon>
    </lineage>
</organism>
<dbReference type="PANTHER" id="PTHR23028">
    <property type="entry name" value="ACETYLTRANSFERASE"/>
    <property type="match status" value="1"/>
</dbReference>
<evidence type="ECO:0000259" key="2">
    <source>
        <dbReference type="Pfam" id="PF01757"/>
    </source>
</evidence>
<feature type="transmembrane region" description="Helical" evidence="1">
    <location>
        <begin position="152"/>
        <end position="169"/>
    </location>
</feature>
<keyword evidence="1" id="KW-1133">Transmembrane helix</keyword>
<sequence>MAHYYTLIGGSKFFELPKFLNESLNKPVVAVYGFMIITGFLMTHNYLARGVREPYDKWLTFRNFWLRRLFRLYPVYMVAVIIAFVTFVPCAELNELNLIYFTGSNVSQWGTVRSVLQPGLADLFTHVFMIHGLFPHYYDSILGVTWSLSLEMQFYFLFPFLFLAVFASNATLKRHLVITLVIFGVLALFSPKLLDLITNRGNVPRFTLPSILIYVMPFFLLGMVSAGVKCRKMHPLFLAVALVLILPFQWLVTNVVIIIFLLFLFLEEMRTILPDYLFNCTAMARSLLSGRLAAFGADISYSMYLIHTLLIGFCIRLVIRHLPSLESSKIAVAIAGLLITLVICFALGYLIFRFIEKPFIEIGKRVIRSKNAAMTVGANAPE</sequence>
<proteinExistence type="predicted"/>
<feature type="transmembrane region" description="Helical" evidence="1">
    <location>
        <begin position="206"/>
        <end position="224"/>
    </location>
</feature>
<dbReference type="Proteomes" id="UP000632339">
    <property type="component" value="Unassembled WGS sequence"/>
</dbReference>
<feature type="transmembrane region" description="Helical" evidence="1">
    <location>
        <begin position="176"/>
        <end position="194"/>
    </location>
</feature>
<dbReference type="InterPro" id="IPR002656">
    <property type="entry name" value="Acyl_transf_3_dom"/>
</dbReference>
<reference evidence="4" key="1">
    <citation type="journal article" date="2019" name="Int. J. Syst. Evol. Microbiol.">
        <title>The Global Catalogue of Microorganisms (GCM) 10K type strain sequencing project: providing services to taxonomists for standard genome sequencing and annotation.</title>
        <authorList>
            <consortium name="The Broad Institute Genomics Platform"/>
            <consortium name="The Broad Institute Genome Sequencing Center for Infectious Disease"/>
            <person name="Wu L."/>
            <person name="Ma J."/>
        </authorList>
    </citation>
    <scope>NUCLEOTIDE SEQUENCE [LARGE SCALE GENOMIC DNA]</scope>
    <source>
        <strain evidence="4">CGMCC 1.6375</strain>
    </source>
</reference>
<evidence type="ECO:0000256" key="1">
    <source>
        <dbReference type="SAM" id="Phobius"/>
    </source>
</evidence>
<dbReference type="PANTHER" id="PTHR23028:SF53">
    <property type="entry name" value="ACYL_TRANSF_3 DOMAIN-CONTAINING PROTEIN"/>
    <property type="match status" value="1"/>
</dbReference>